<keyword evidence="4" id="KW-1185">Reference proteome</keyword>
<accession>A0ABU0WXF7</accession>
<evidence type="ECO:0000313" key="4">
    <source>
        <dbReference type="Proteomes" id="UP001225605"/>
    </source>
</evidence>
<gene>
    <name evidence="3" type="ORF">CKY47_11205</name>
</gene>
<dbReference type="SUPFAM" id="SSF110857">
    <property type="entry name" value="Gamma-glutamyl cyclotransferase-like"/>
    <property type="match status" value="1"/>
</dbReference>
<organism evidence="3 4">
    <name type="scientific">Saccharothrix yanglingensis</name>
    <dbReference type="NCBI Taxonomy" id="659496"/>
    <lineage>
        <taxon>Bacteria</taxon>
        <taxon>Bacillati</taxon>
        <taxon>Actinomycetota</taxon>
        <taxon>Actinomycetes</taxon>
        <taxon>Pseudonocardiales</taxon>
        <taxon>Pseudonocardiaceae</taxon>
        <taxon>Saccharothrix</taxon>
    </lineage>
</organism>
<dbReference type="Proteomes" id="UP001225605">
    <property type="component" value="Unassembled WGS sequence"/>
</dbReference>
<reference evidence="3 4" key="1">
    <citation type="submission" date="2017-06" db="EMBL/GenBank/DDBJ databases">
        <title>Cultured bacterium strain Saccharothrix yanglingensis Hhs.015.</title>
        <authorList>
            <person name="Xia Y."/>
        </authorList>
    </citation>
    <scope>NUCLEOTIDE SEQUENCE [LARGE SCALE GENOMIC DNA]</scope>
    <source>
        <strain evidence="3 4">Hhs.015</strain>
    </source>
</reference>
<comment type="caution">
    <text evidence="3">The sequence shown here is derived from an EMBL/GenBank/DDBJ whole genome shotgun (WGS) entry which is preliminary data.</text>
</comment>
<dbReference type="InterPro" id="IPR009288">
    <property type="entry name" value="AIG2-like_dom"/>
</dbReference>
<sequence length="170" mass="18435">MPLLVNGRPVRCADVDQRGAARLAGRPAANDGLDVTPVHGDPSPDDWPDRLFTYGTLRPGMAAWPLVEPLTSGDPEPARLPGTLHDTGRGYPALRPLATTDGGVGPGVPGHVLRLENPEDALPVLDEYEGDEYTRVRVTLPDGRVCWTYLWTAELDDMPVLPDGWVESNH</sequence>
<feature type="domain" description="Gamma-glutamylcyclotransferase AIG2-like" evidence="2">
    <location>
        <begin position="51"/>
        <end position="159"/>
    </location>
</feature>
<dbReference type="InterPro" id="IPR036568">
    <property type="entry name" value="GGCT-like_sf"/>
</dbReference>
<name>A0ABU0WXF7_9PSEU</name>
<protein>
    <recommendedName>
        <fullName evidence="2">Gamma-glutamylcyclotransferase AIG2-like domain-containing protein</fullName>
    </recommendedName>
</protein>
<evidence type="ECO:0000259" key="2">
    <source>
        <dbReference type="Pfam" id="PF06094"/>
    </source>
</evidence>
<evidence type="ECO:0000256" key="1">
    <source>
        <dbReference type="SAM" id="MobiDB-lite"/>
    </source>
</evidence>
<proteinExistence type="predicted"/>
<dbReference type="CDD" id="cd06661">
    <property type="entry name" value="GGCT_like"/>
    <property type="match status" value="1"/>
</dbReference>
<evidence type="ECO:0000313" key="3">
    <source>
        <dbReference type="EMBL" id="MDQ2584540.1"/>
    </source>
</evidence>
<dbReference type="InterPro" id="IPR013024">
    <property type="entry name" value="GGCT-like"/>
</dbReference>
<feature type="region of interest" description="Disordered" evidence="1">
    <location>
        <begin position="24"/>
        <end position="46"/>
    </location>
</feature>
<dbReference type="Pfam" id="PF06094">
    <property type="entry name" value="GGACT"/>
    <property type="match status" value="1"/>
</dbReference>
<dbReference type="Gene3D" id="3.10.490.10">
    <property type="entry name" value="Gamma-glutamyl cyclotransferase-like"/>
    <property type="match status" value="1"/>
</dbReference>
<dbReference type="EMBL" id="NSDM01000004">
    <property type="protein sequence ID" value="MDQ2584540.1"/>
    <property type="molecule type" value="Genomic_DNA"/>
</dbReference>